<dbReference type="KEGG" id="vg:17776896"/>
<dbReference type="GO" id="GO:0003677">
    <property type="term" value="F:DNA binding"/>
    <property type="evidence" value="ECO:0007669"/>
    <property type="project" value="InterPro"/>
</dbReference>
<dbReference type="Pfam" id="PF01381">
    <property type="entry name" value="HTH_3"/>
    <property type="match status" value="1"/>
</dbReference>
<dbReference type="EMBL" id="KF692088">
    <property type="protein sequence ID" value="AHB31645.1"/>
    <property type="molecule type" value="Genomic_DNA"/>
</dbReference>
<dbReference type="Proteomes" id="UP000018644">
    <property type="component" value="Segment"/>
</dbReference>
<gene>
    <name evidence="2" type="ORF">ArV2_gp34</name>
</gene>
<dbReference type="SUPFAM" id="SSF47413">
    <property type="entry name" value="lambda repressor-like DNA-binding domains"/>
    <property type="match status" value="1"/>
</dbReference>
<evidence type="ECO:0000313" key="2">
    <source>
        <dbReference type="EMBL" id="AHB31645.1"/>
    </source>
</evidence>
<dbReference type="InterPro" id="IPR010982">
    <property type="entry name" value="Lambda_DNA-bd_dom_sf"/>
</dbReference>
<organism evidence="2 3">
    <name type="scientific">Arthrobacter phage vB_ArS-ArV2</name>
    <dbReference type="NCBI Taxonomy" id="1414742"/>
    <lineage>
        <taxon>Viruses</taxon>
        <taxon>Duplodnaviria</taxon>
        <taxon>Heunggongvirae</taxon>
        <taxon>Uroviricota</taxon>
        <taxon>Caudoviricetes</taxon>
        <taxon>Arvduovirus</taxon>
        <taxon>Arvduovirus ArV2</taxon>
    </lineage>
</organism>
<dbReference type="Gene3D" id="1.10.260.40">
    <property type="entry name" value="lambda repressor-like DNA-binding domains"/>
    <property type="match status" value="1"/>
</dbReference>
<proteinExistence type="predicted"/>
<protein>
    <submittedName>
        <fullName evidence="2">Phage repressor protein</fullName>
    </submittedName>
</protein>
<keyword evidence="3" id="KW-1185">Reference proteome</keyword>
<accession>V5RAB9</accession>
<dbReference type="PROSITE" id="PS50943">
    <property type="entry name" value="HTH_CROC1"/>
    <property type="match status" value="1"/>
</dbReference>
<dbReference type="CDD" id="cd00093">
    <property type="entry name" value="HTH_XRE"/>
    <property type="match status" value="1"/>
</dbReference>
<reference evidence="2 3" key="1">
    <citation type="journal article" date="2014" name="PLoS ONE">
        <title>Isolation and Characterization of vB_ArS-ArV2 - First Arthrobacter sp. Infecting Bacteriophage with Completely Sequenced Genome.</title>
        <authorList>
            <person name="Simoliunas E."/>
            <person name="Kaliniene L."/>
            <person name="Stasilo M."/>
            <person name="Truncaite L."/>
            <person name="Zajanckauskaite A."/>
            <person name="Staniulis J."/>
            <person name="Nainys J."/>
            <person name="Kaupinis A."/>
            <person name="Valius M."/>
            <person name="Meskys R."/>
        </authorList>
    </citation>
    <scope>NUCLEOTIDE SEQUENCE [LARGE SCALE GENOMIC DNA]</scope>
</reference>
<evidence type="ECO:0000313" key="3">
    <source>
        <dbReference type="Proteomes" id="UP000018644"/>
    </source>
</evidence>
<evidence type="ECO:0000259" key="1">
    <source>
        <dbReference type="PROSITE" id="PS50943"/>
    </source>
</evidence>
<dbReference type="SMART" id="SM00530">
    <property type="entry name" value="HTH_XRE"/>
    <property type="match status" value="1"/>
</dbReference>
<dbReference type="RefSeq" id="YP_008857905.1">
    <property type="nucleotide sequence ID" value="NC_022972.2"/>
</dbReference>
<dbReference type="GeneID" id="17776896"/>
<feature type="domain" description="HTH cro/C1-type" evidence="1">
    <location>
        <begin position="62"/>
        <end position="116"/>
    </location>
</feature>
<sequence>MWAFECCWAWYPRPRMRARVTQKSQFGYRNPQNDLLSVQMGTNVFLMGTYGIDIQAALVTQVKAEMAARDMKQPDLAEKAGIPTSTLHRYLSGVRDIPMPVAISMASALELSLVELFQRAERRLEGKNVQ</sequence>
<dbReference type="InterPro" id="IPR001387">
    <property type="entry name" value="Cro/C1-type_HTH"/>
</dbReference>
<name>V5RAB9_9CAUD</name>